<protein>
    <submittedName>
        <fullName evidence="3">PTS sugar transporter IIA component</fullName>
    </submittedName>
</protein>
<proteinExistence type="predicted"/>
<sequence>MIEKNYMFKTSFDNKEELFKEATHYLKQGGYVSNEFEEALVDREKEFPTGLPTEPSVAIPHTDGTYVKKDTILCILNEHKIAFNEMGGDEEDYVYPQVFFMLALSDGKEHLEQLQNLIEKIQSGDLITRSIQANNLEEFQQAVESYL</sequence>
<dbReference type="InterPro" id="IPR016152">
    <property type="entry name" value="PTrfase/Anion_transptr"/>
</dbReference>
<evidence type="ECO:0000313" key="3">
    <source>
        <dbReference type="EMBL" id="GEQ55473.1"/>
    </source>
</evidence>
<dbReference type="PROSITE" id="PS51094">
    <property type="entry name" value="PTS_EIIA_TYPE_2"/>
    <property type="match status" value="1"/>
</dbReference>
<dbReference type="EMBL" id="BKBQ01000052">
    <property type="protein sequence ID" value="GEQ55473.1"/>
    <property type="molecule type" value="Genomic_DNA"/>
</dbReference>
<accession>A0AAN4UDI1</accession>
<dbReference type="Proteomes" id="UP000886607">
    <property type="component" value="Unassembled WGS sequence"/>
</dbReference>
<evidence type="ECO:0000259" key="1">
    <source>
        <dbReference type="PROSITE" id="PS51094"/>
    </source>
</evidence>
<reference evidence="3" key="1">
    <citation type="submission" date="2019-08" db="EMBL/GenBank/DDBJ databases">
        <authorList>
            <person name="Ishikawa M."/>
            <person name="Suzuki T."/>
            <person name="Matsutani M."/>
        </authorList>
    </citation>
    <scope>NUCLEOTIDE SEQUENCE</scope>
    <source>
        <strain evidence="3">7C1</strain>
        <strain evidence="2">8C4</strain>
    </source>
</reference>
<evidence type="ECO:0000313" key="4">
    <source>
        <dbReference type="Proteomes" id="UP000886597"/>
    </source>
</evidence>
<dbReference type="PANTHER" id="PTHR47738">
    <property type="entry name" value="PTS SYSTEM FRUCTOSE-LIKE EIIA COMPONENT-RELATED"/>
    <property type="match status" value="1"/>
</dbReference>
<dbReference type="Gene3D" id="3.40.930.10">
    <property type="entry name" value="Mannitol-specific EII, Chain A"/>
    <property type="match status" value="1"/>
</dbReference>
<keyword evidence="3" id="KW-0762">Sugar transport</keyword>
<dbReference type="EMBL" id="BKBO01000042">
    <property type="protein sequence ID" value="GEQ50298.1"/>
    <property type="molecule type" value="Genomic_DNA"/>
</dbReference>
<keyword evidence="5" id="KW-1185">Reference proteome</keyword>
<name>A0AAN4UDI1_9ENTE</name>
<reference evidence="3" key="2">
    <citation type="journal article" date="2020" name="Int. Dairy J.">
        <title>Lactic acid bacterial diversity in Brie cheese focusing on salt concentration and pH of isolation medium and characterisation of halophilic and alkaliphilic lactic acid bacterial isolates.</title>
        <authorList>
            <person name="Unno R."/>
            <person name="Matsutani M."/>
            <person name="Suzuki T."/>
            <person name="Kodama K."/>
            <person name="Matsushita H."/>
            <person name="Yamasato K."/>
            <person name="Koizumi Y."/>
            <person name="Ishikawa M."/>
        </authorList>
    </citation>
    <scope>NUCLEOTIDE SEQUENCE</scope>
    <source>
        <strain evidence="3">7C1</strain>
        <strain evidence="2">8C4</strain>
    </source>
</reference>
<evidence type="ECO:0000313" key="2">
    <source>
        <dbReference type="EMBL" id="GEQ50298.1"/>
    </source>
</evidence>
<dbReference type="Pfam" id="PF00359">
    <property type="entry name" value="PTS_EIIA_2"/>
    <property type="match status" value="1"/>
</dbReference>
<feature type="domain" description="PTS EIIA type-2" evidence="1">
    <location>
        <begin position="1"/>
        <end position="146"/>
    </location>
</feature>
<dbReference type="CDD" id="cd00211">
    <property type="entry name" value="PTS_IIA_fru"/>
    <property type="match status" value="1"/>
</dbReference>
<comment type="caution">
    <text evidence="3">The sequence shown here is derived from an EMBL/GenBank/DDBJ whole genome shotgun (WGS) entry which is preliminary data.</text>
</comment>
<dbReference type="Proteomes" id="UP000886597">
    <property type="component" value="Unassembled WGS sequence"/>
</dbReference>
<dbReference type="SUPFAM" id="SSF55804">
    <property type="entry name" value="Phoshotransferase/anion transport protein"/>
    <property type="match status" value="1"/>
</dbReference>
<keyword evidence="3" id="KW-0813">Transport</keyword>
<evidence type="ECO:0000313" key="5">
    <source>
        <dbReference type="Proteomes" id="UP000886607"/>
    </source>
</evidence>
<dbReference type="PANTHER" id="PTHR47738:SF3">
    <property type="entry name" value="PHOSPHOTRANSFERASE SYSTEM MANNITOL_FRUCTOSE-SPECIFIC IIA DOMAIN CONTAINING PROTEIN"/>
    <property type="match status" value="1"/>
</dbReference>
<dbReference type="InterPro" id="IPR051541">
    <property type="entry name" value="PTS_SugarTrans_NitroReg"/>
</dbReference>
<gene>
    <name evidence="2" type="ORF">TK11N_21500</name>
    <name evidence="3" type="ORF">TK2N_23170</name>
</gene>
<dbReference type="InterPro" id="IPR002178">
    <property type="entry name" value="PTS_EIIA_type-2_dom"/>
</dbReference>
<dbReference type="AlphaFoldDB" id="A0AAN4UDI1"/>
<organism evidence="3 4">
    <name type="scientific">Tetragenococcus koreensis</name>
    <dbReference type="NCBI Taxonomy" id="290335"/>
    <lineage>
        <taxon>Bacteria</taxon>
        <taxon>Bacillati</taxon>
        <taxon>Bacillota</taxon>
        <taxon>Bacilli</taxon>
        <taxon>Lactobacillales</taxon>
        <taxon>Enterococcaceae</taxon>
        <taxon>Tetragenococcus</taxon>
    </lineage>
</organism>
<dbReference type="RefSeq" id="WP_202584490.1">
    <property type="nucleotide sequence ID" value="NZ_BKBO01000042.1"/>
</dbReference>